<organism evidence="2">
    <name type="scientific">uncultured Phycisphaerae bacterium</name>
    <dbReference type="NCBI Taxonomy" id="904963"/>
    <lineage>
        <taxon>Bacteria</taxon>
        <taxon>Pseudomonadati</taxon>
        <taxon>Planctomycetota</taxon>
        <taxon>Phycisphaerae</taxon>
        <taxon>environmental samples</taxon>
    </lineage>
</organism>
<evidence type="ECO:0000256" key="1">
    <source>
        <dbReference type="SAM" id="SignalP"/>
    </source>
</evidence>
<dbReference type="PROSITE" id="PS51257">
    <property type="entry name" value="PROKAR_LIPOPROTEIN"/>
    <property type="match status" value="1"/>
</dbReference>
<gene>
    <name evidence="2" type="ORF">AVDCRST_MAG64-4192</name>
</gene>
<dbReference type="EMBL" id="CADCUQ010000966">
    <property type="protein sequence ID" value="CAA9440949.1"/>
    <property type="molecule type" value="Genomic_DNA"/>
</dbReference>
<evidence type="ECO:0000313" key="2">
    <source>
        <dbReference type="EMBL" id="CAA9440949.1"/>
    </source>
</evidence>
<feature type="chain" id="PRO_5026935084" description="DUF1570 domain-containing protein" evidence="1">
    <location>
        <begin position="22"/>
        <end position="332"/>
    </location>
</feature>
<feature type="signal peptide" evidence="1">
    <location>
        <begin position="1"/>
        <end position="21"/>
    </location>
</feature>
<evidence type="ECO:0008006" key="3">
    <source>
        <dbReference type="Google" id="ProtNLM"/>
    </source>
</evidence>
<dbReference type="AlphaFoldDB" id="A0A6J4QCD5"/>
<accession>A0A6J4QCD5</accession>
<reference evidence="2" key="1">
    <citation type="submission" date="2020-02" db="EMBL/GenBank/DDBJ databases">
        <authorList>
            <person name="Meier V. D."/>
        </authorList>
    </citation>
    <scope>NUCLEOTIDE SEQUENCE</scope>
    <source>
        <strain evidence="2">AVDCRST_MAG64</strain>
    </source>
</reference>
<name>A0A6J4QCD5_9BACT</name>
<sequence>MFAPRRLFAGLLVACALAGCAQPGGGPRALDGPAGAARLRSEPWAYGDRRGQRLRSAHYVIHTTIDDPEVVDALGQVMEGAFAQYRRIAPDAPATDRPMECYVFQYRNEWAAYTKQNTGPDAPIYLQINRGGYTFGDRYVAFFIGDIQTYSVAAHEGWHQYVARHFKHRPPPFLEEGLACLFEQVRWERDLPRWDLTSNSNRIRGLRNASESRTLMPLRQLVSMHAGQVVNGTSFQVEAFYAQNWAFARFLWDAEGGRYRPALQRMLADAAAGRLYRDNIARRPGGTEWDPTSAAPLLERYLDMPLADIDRAYRAYIRKIVAGGPQALGVES</sequence>
<protein>
    <recommendedName>
        <fullName evidence="3">DUF1570 domain-containing protein</fullName>
    </recommendedName>
</protein>
<proteinExistence type="predicted"/>
<keyword evidence="1" id="KW-0732">Signal</keyword>